<evidence type="ECO:0000313" key="2">
    <source>
        <dbReference type="Proteomes" id="UP000789920"/>
    </source>
</evidence>
<feature type="non-terminal residue" evidence="1">
    <location>
        <position position="1"/>
    </location>
</feature>
<comment type="caution">
    <text evidence="1">The sequence shown here is derived from an EMBL/GenBank/DDBJ whole genome shotgun (WGS) entry which is preliminary data.</text>
</comment>
<reference evidence="1" key="1">
    <citation type="submission" date="2021-06" db="EMBL/GenBank/DDBJ databases">
        <authorList>
            <person name="Kallberg Y."/>
            <person name="Tangrot J."/>
            <person name="Rosling A."/>
        </authorList>
    </citation>
    <scope>NUCLEOTIDE SEQUENCE</scope>
    <source>
        <strain evidence="1">MA461A</strain>
    </source>
</reference>
<evidence type="ECO:0000313" key="1">
    <source>
        <dbReference type="EMBL" id="CAG8832451.1"/>
    </source>
</evidence>
<dbReference type="EMBL" id="CAJVQC010103782">
    <property type="protein sequence ID" value="CAG8832451.1"/>
    <property type="molecule type" value="Genomic_DNA"/>
</dbReference>
<gene>
    <name evidence="1" type="ORF">RPERSI_LOCUS28462</name>
</gene>
<keyword evidence="2" id="KW-1185">Reference proteome</keyword>
<organism evidence="1 2">
    <name type="scientific">Racocetra persica</name>
    <dbReference type="NCBI Taxonomy" id="160502"/>
    <lineage>
        <taxon>Eukaryota</taxon>
        <taxon>Fungi</taxon>
        <taxon>Fungi incertae sedis</taxon>
        <taxon>Mucoromycota</taxon>
        <taxon>Glomeromycotina</taxon>
        <taxon>Glomeromycetes</taxon>
        <taxon>Diversisporales</taxon>
        <taxon>Gigasporaceae</taxon>
        <taxon>Racocetra</taxon>
    </lineage>
</organism>
<name>A0ACA9S9E0_9GLOM</name>
<feature type="non-terminal residue" evidence="1">
    <location>
        <position position="205"/>
    </location>
</feature>
<sequence>VSKTKNPTLKPIRPGSWYNDHKNDFLLWDDEINPVNSFVQAFVKYFATSERKYQWQVDSDRQLPMTYVVKMFLEGLHGKTAALISVEDFETLDDAIVKAQKIQAKTYYKNKDNLANLDKPTKVVFYATIVVKEAISLETAIPNDVKPLERPLKVKKKGSFRAKSGTSTNQTVSIDKIIQEQTQTPTQTEIAKRPRYIQELSTIDL</sequence>
<proteinExistence type="predicted"/>
<protein>
    <submittedName>
        <fullName evidence="1">20880_t:CDS:1</fullName>
    </submittedName>
</protein>
<dbReference type="Proteomes" id="UP000789920">
    <property type="component" value="Unassembled WGS sequence"/>
</dbReference>
<accession>A0ACA9S9E0</accession>